<dbReference type="Gene3D" id="2.60.210.10">
    <property type="entry name" value="Apoptosis, Tumor Necrosis Factor Receptor Associated Protein 2, Chain A"/>
    <property type="match status" value="1"/>
</dbReference>
<dbReference type="GO" id="GO:0005634">
    <property type="term" value="C:nucleus"/>
    <property type="evidence" value="ECO:0007669"/>
    <property type="project" value="TreeGrafter"/>
</dbReference>
<evidence type="ECO:0000256" key="1">
    <source>
        <dbReference type="SAM" id="MobiDB-lite"/>
    </source>
</evidence>
<dbReference type="InterPro" id="IPR028889">
    <property type="entry name" value="USP"/>
</dbReference>
<dbReference type="InterPro" id="IPR008974">
    <property type="entry name" value="TRAF-like"/>
</dbReference>
<feature type="domain" description="USP" evidence="2">
    <location>
        <begin position="180"/>
        <end position="641"/>
    </location>
</feature>
<dbReference type="InterPro" id="IPR001394">
    <property type="entry name" value="Peptidase_C19_UCH"/>
</dbReference>
<gene>
    <name evidence="3" type="ORF">EZS28_020214</name>
</gene>
<feature type="compositionally biased region" description="Low complexity" evidence="1">
    <location>
        <begin position="1305"/>
        <end position="1335"/>
    </location>
</feature>
<dbReference type="PANTHER" id="PTHR24006:SF644">
    <property type="entry name" value="UBIQUITIN CARBOXYL-TERMINAL HYDROLASE 7"/>
    <property type="match status" value="1"/>
</dbReference>
<sequence length="1460" mass="166757">MRRVESPTKNVQIPAHQVQEMAPVFSIDQFVRFPSKRSKLAFGDPFKVFGLEWEILLGFNLVQYKDSITVKLNCLTLENCKTPYSKNILVRITVLSRNPKNHQSQSEYFTFSNEKESNGWNRFLDENAIFNPGYQFIQQDPRNQQQQGLNFHLEMLTEHISKHQQGTNIGYTTRNEIGMVGLINQGATLCLSYACLINLSLFYKLIIYFHFTNELILKKSAIKFKVLKQFSFKTRFIDKLIVEQIAEALQRVFFDLQTSNQCVPTKELTQSFGWTQANAFEQHDVQELNRVLMEKIIEMTENTPFRDCIPALFQVKMLTSIHCIDVKFESAREETAYDINLAMQGCRNLYESLDGYVASELLQGDNCYFASDEFGMQRAQKQTIFTKFPPVLNFQIQRQSFDGNTGEMEKINERYEFPTELDLSKYIGKINDDQRAALRRKAQENGEINQKEEKSSDRKGSDRKSVSKIGDAVKGVEIDQFHIQQPPLDPEIVKKFSFCLRSFYNSSQSGEEGKSQGGSSSKQRQSSSPPSGSKNLDLQFYPKDKKELQKALTEDQDNKYILHSVFVHSGSAKGGHYYVFVRQFLGTGKWFKLNDTIISEATEYEAVQESYGGWHQITDSKGIRKQELNSANAYMLVYLKIAFLRNICIPVINDDAPLLVREAILQKQVERKQMRFRLFTQQSVQLGAIDSLLSPGDHIFEKSRALPVKVKVDPKQTLFELREHIASATSIPSSKQRLWVMIERGTGNSSEENYWPCCLLEPLESSLQGVQNKIKQEQEQSEVALLFPEFKSRIYLEELEQTDNLPTEMDPKPFIVAVWLFDKLSKKFSFLSITSVLPNFYSFEAILPTIQQSAGMSQSQILQQMAMNGLINSETLQLFQISALTGRILQELQWQQDIHETVSNNDSKKDLEQPFHIVIQLRPTPEEFAADKTCNAFNYQLKKDNEISVKIIEILSNGEQQFPGEKISIDRDAFTEDLRKAISAKFHMYPQNIKIWRDKYSFYETGKFEKKTKIMTERVEVALNSTETVGILVNFSPQNTQLKTTPIYYQLLDQNVLDYTQQLHFSTKLRDETGREIGNYQIRLPMNATVKDACTELQNRIILQIIAQNLSNSEKKGEKGVDKSGKPGTDSSQKSHHQTEMIKDYDTPQKEEESNGSQTISNQNSDKQITQIGQSLIIRRVTKQNTPRLTQAVELLLTDRSDVNDQFSQLRIPSPQTLTPAPPPITQQEQINFSSIQKLSEKPPDTQTQQSSQTPQLKRNGSNDQLNDSKHKYQQTDSKISPNTKQKQEQPPTPKPKVQFQRPPQITTNTISQSSTQVPPLPTETSPVSSPTSISLSQYDNAPILDDQFLDVDQVRKTPIRLSYFAIPKQNVNPPVLAQISLTTPTTLNSQQQSSSKGSSNSPLKAGITADQQKQQQKFKESAIVIDEKMPIKQLQQQIAQLESKSTTSPGYIVDLWAEV</sequence>
<feature type="compositionally biased region" description="Polar residues" evidence="1">
    <location>
        <begin position="1275"/>
        <end position="1284"/>
    </location>
</feature>
<accession>A0A5J4VPK1</accession>
<dbReference type="Pfam" id="PF00443">
    <property type="entry name" value="UCH"/>
    <property type="match status" value="1"/>
</dbReference>
<feature type="region of interest" description="Disordered" evidence="1">
    <location>
        <begin position="1113"/>
        <end position="1167"/>
    </location>
</feature>
<dbReference type="GO" id="GO:0004843">
    <property type="term" value="F:cysteine-type deubiquitinase activity"/>
    <property type="evidence" value="ECO:0007669"/>
    <property type="project" value="InterPro"/>
</dbReference>
<dbReference type="Gene3D" id="3.90.70.10">
    <property type="entry name" value="Cysteine proteinases"/>
    <property type="match status" value="1"/>
</dbReference>
<evidence type="ECO:0000313" key="4">
    <source>
        <dbReference type="Proteomes" id="UP000324800"/>
    </source>
</evidence>
<dbReference type="CDD" id="cd00121">
    <property type="entry name" value="MATH"/>
    <property type="match status" value="1"/>
</dbReference>
<dbReference type="GO" id="GO:0016579">
    <property type="term" value="P:protein deubiquitination"/>
    <property type="evidence" value="ECO:0007669"/>
    <property type="project" value="InterPro"/>
</dbReference>
<feature type="region of interest" description="Disordered" evidence="1">
    <location>
        <begin position="1239"/>
        <end position="1335"/>
    </location>
</feature>
<feature type="region of interest" description="Disordered" evidence="1">
    <location>
        <begin position="441"/>
        <end position="467"/>
    </location>
</feature>
<evidence type="ECO:0000259" key="2">
    <source>
        <dbReference type="PROSITE" id="PS50235"/>
    </source>
</evidence>
<organism evidence="3 4">
    <name type="scientific">Streblomastix strix</name>
    <dbReference type="NCBI Taxonomy" id="222440"/>
    <lineage>
        <taxon>Eukaryota</taxon>
        <taxon>Metamonada</taxon>
        <taxon>Preaxostyla</taxon>
        <taxon>Oxymonadida</taxon>
        <taxon>Streblomastigidae</taxon>
        <taxon>Streblomastix</taxon>
    </lineage>
</organism>
<dbReference type="InterPro" id="IPR002083">
    <property type="entry name" value="MATH/TRAF_dom"/>
</dbReference>
<comment type="caution">
    <text evidence="3">The sequence shown here is derived from an EMBL/GenBank/DDBJ whole genome shotgun (WGS) entry which is preliminary data.</text>
</comment>
<dbReference type="PANTHER" id="PTHR24006">
    <property type="entry name" value="UBIQUITIN CARBOXYL-TERMINAL HYDROLASE"/>
    <property type="match status" value="1"/>
</dbReference>
<proteinExistence type="predicted"/>
<protein>
    <submittedName>
        <fullName evidence="3">Putative cysteine proteinase</fullName>
    </submittedName>
</protein>
<reference evidence="3 4" key="1">
    <citation type="submission" date="2019-03" db="EMBL/GenBank/DDBJ databases">
        <title>Single cell metagenomics reveals metabolic interactions within the superorganism composed of flagellate Streblomastix strix and complex community of Bacteroidetes bacteria on its surface.</title>
        <authorList>
            <person name="Treitli S.C."/>
            <person name="Kolisko M."/>
            <person name="Husnik F."/>
            <person name="Keeling P."/>
            <person name="Hampl V."/>
        </authorList>
    </citation>
    <scope>NUCLEOTIDE SEQUENCE [LARGE SCALE GENOMIC DNA]</scope>
    <source>
        <strain evidence="3">ST1C</strain>
    </source>
</reference>
<dbReference type="PROSITE" id="PS50235">
    <property type="entry name" value="USP_3"/>
    <property type="match status" value="1"/>
</dbReference>
<dbReference type="GO" id="GO:0005829">
    <property type="term" value="C:cytosol"/>
    <property type="evidence" value="ECO:0007669"/>
    <property type="project" value="TreeGrafter"/>
</dbReference>
<dbReference type="EMBL" id="SNRW01005842">
    <property type="protein sequence ID" value="KAA6384259.1"/>
    <property type="molecule type" value="Genomic_DNA"/>
</dbReference>
<feature type="region of interest" description="Disordered" evidence="1">
    <location>
        <begin position="507"/>
        <end position="539"/>
    </location>
</feature>
<dbReference type="InterPro" id="IPR038765">
    <property type="entry name" value="Papain-like_cys_pep_sf"/>
</dbReference>
<feature type="region of interest" description="Disordered" evidence="1">
    <location>
        <begin position="1386"/>
        <end position="1413"/>
    </location>
</feature>
<dbReference type="InterPro" id="IPR018200">
    <property type="entry name" value="USP_CS"/>
</dbReference>
<evidence type="ECO:0000313" key="3">
    <source>
        <dbReference type="EMBL" id="KAA6384259.1"/>
    </source>
</evidence>
<dbReference type="PROSITE" id="PS00973">
    <property type="entry name" value="USP_2"/>
    <property type="match status" value="1"/>
</dbReference>
<feature type="compositionally biased region" description="Polar residues" evidence="1">
    <location>
        <begin position="1257"/>
        <end position="1266"/>
    </location>
</feature>
<feature type="compositionally biased region" description="Low complexity" evidence="1">
    <location>
        <begin position="1245"/>
        <end position="1256"/>
    </location>
</feature>
<dbReference type="SUPFAM" id="SSF54001">
    <property type="entry name" value="Cysteine proteinases"/>
    <property type="match status" value="1"/>
</dbReference>
<dbReference type="GO" id="GO:0031647">
    <property type="term" value="P:regulation of protein stability"/>
    <property type="evidence" value="ECO:0007669"/>
    <property type="project" value="TreeGrafter"/>
</dbReference>
<feature type="compositionally biased region" description="Low complexity" evidence="1">
    <location>
        <begin position="517"/>
        <end position="533"/>
    </location>
</feature>
<feature type="compositionally biased region" description="Basic and acidic residues" evidence="1">
    <location>
        <begin position="1137"/>
        <end position="1153"/>
    </location>
</feature>
<dbReference type="SUPFAM" id="SSF49599">
    <property type="entry name" value="TRAF domain-like"/>
    <property type="match status" value="1"/>
</dbReference>
<dbReference type="OrthoDB" id="289038at2759"/>
<feature type="compositionally biased region" description="Polar residues" evidence="1">
    <location>
        <begin position="1155"/>
        <end position="1167"/>
    </location>
</feature>
<feature type="compositionally biased region" description="Low complexity" evidence="1">
    <location>
        <begin position="1390"/>
        <end position="1402"/>
    </location>
</feature>
<dbReference type="InterPro" id="IPR050164">
    <property type="entry name" value="Peptidase_C19"/>
</dbReference>
<feature type="compositionally biased region" description="Basic and acidic residues" evidence="1">
    <location>
        <begin position="1113"/>
        <end position="1125"/>
    </location>
</feature>
<dbReference type="Proteomes" id="UP000324800">
    <property type="component" value="Unassembled WGS sequence"/>
</dbReference>
<name>A0A5J4VPK1_9EUKA</name>
<feature type="compositionally biased region" description="Basic and acidic residues" evidence="1">
    <location>
        <begin position="441"/>
        <end position="465"/>
    </location>
</feature>